<reference evidence="2 3" key="1">
    <citation type="submission" date="2018-04" db="EMBL/GenBank/DDBJ databases">
        <title>Genomic Encyclopedia of Archaeal and Bacterial Type Strains, Phase II (KMG-II): from individual species to whole genera.</title>
        <authorList>
            <person name="Goeker M."/>
        </authorList>
    </citation>
    <scope>NUCLEOTIDE SEQUENCE [LARGE SCALE GENOMIC DNA]</scope>
    <source>
        <strain evidence="2 3">DSM 45169</strain>
    </source>
</reference>
<keyword evidence="3" id="KW-1185">Reference proteome</keyword>
<dbReference type="RefSeq" id="WP_107726518.1">
    <property type="nucleotide sequence ID" value="NZ_PZZP01000001.1"/>
</dbReference>
<dbReference type="Proteomes" id="UP000241639">
    <property type="component" value="Unassembled WGS sequence"/>
</dbReference>
<comment type="caution">
    <text evidence="2">The sequence shown here is derived from an EMBL/GenBank/DDBJ whole genome shotgun (WGS) entry which is preliminary data.</text>
</comment>
<evidence type="ECO:0000313" key="2">
    <source>
        <dbReference type="EMBL" id="PTM59488.1"/>
    </source>
</evidence>
<proteinExistence type="predicted"/>
<accession>A0A2T4ZC74</accession>
<organism evidence="2 3">
    <name type="scientific">Desmospora activa DSM 45169</name>
    <dbReference type="NCBI Taxonomy" id="1121389"/>
    <lineage>
        <taxon>Bacteria</taxon>
        <taxon>Bacillati</taxon>
        <taxon>Bacillota</taxon>
        <taxon>Bacilli</taxon>
        <taxon>Bacillales</taxon>
        <taxon>Thermoactinomycetaceae</taxon>
        <taxon>Desmospora</taxon>
    </lineage>
</organism>
<feature type="region of interest" description="Disordered" evidence="1">
    <location>
        <begin position="26"/>
        <end position="103"/>
    </location>
</feature>
<name>A0A2T4ZC74_9BACL</name>
<evidence type="ECO:0000313" key="3">
    <source>
        <dbReference type="Proteomes" id="UP000241639"/>
    </source>
</evidence>
<gene>
    <name evidence="2" type="ORF">C8J48_2111</name>
</gene>
<sequence length="103" mass="11610">MSREKQIESALRRLIRQILREELSRMELDHPSALDTTDFGEEEWEIPSEAQPSSSSPWAVFGSPQPAPELTNSAPLSPQKNFGPFLAQSNLNPPPYIPPRNKQ</sequence>
<feature type="compositionally biased region" description="Polar residues" evidence="1">
    <location>
        <begin position="70"/>
        <end position="80"/>
    </location>
</feature>
<dbReference type="AlphaFoldDB" id="A0A2T4ZC74"/>
<evidence type="ECO:0000256" key="1">
    <source>
        <dbReference type="SAM" id="MobiDB-lite"/>
    </source>
</evidence>
<dbReference type="EMBL" id="PZZP01000001">
    <property type="protein sequence ID" value="PTM59488.1"/>
    <property type="molecule type" value="Genomic_DNA"/>
</dbReference>
<protein>
    <submittedName>
        <fullName evidence="2">Uncharacterized protein</fullName>
    </submittedName>
</protein>
<feature type="compositionally biased region" description="Pro residues" evidence="1">
    <location>
        <begin position="92"/>
        <end position="103"/>
    </location>
</feature>